<feature type="compositionally biased region" description="Low complexity" evidence="1">
    <location>
        <begin position="455"/>
        <end position="472"/>
    </location>
</feature>
<organism evidence="2 5">
    <name type="scientific">Adineta steineri</name>
    <dbReference type="NCBI Taxonomy" id="433720"/>
    <lineage>
        <taxon>Eukaryota</taxon>
        <taxon>Metazoa</taxon>
        <taxon>Spiralia</taxon>
        <taxon>Gnathifera</taxon>
        <taxon>Rotifera</taxon>
        <taxon>Eurotatoria</taxon>
        <taxon>Bdelloidea</taxon>
        <taxon>Adinetida</taxon>
        <taxon>Adinetidae</taxon>
        <taxon>Adineta</taxon>
    </lineage>
</organism>
<dbReference type="Gene3D" id="3.90.190.10">
    <property type="entry name" value="Protein tyrosine phosphatase superfamily"/>
    <property type="match status" value="1"/>
</dbReference>
<dbReference type="Proteomes" id="UP000663832">
    <property type="component" value="Unassembled WGS sequence"/>
</dbReference>
<reference evidence="2" key="1">
    <citation type="submission" date="2021-02" db="EMBL/GenBank/DDBJ databases">
        <authorList>
            <person name="Nowell W R."/>
        </authorList>
    </citation>
    <scope>NUCLEOTIDE SEQUENCE</scope>
</reference>
<accession>A0A815JKA8</accession>
<feature type="region of interest" description="Disordered" evidence="1">
    <location>
        <begin position="430"/>
        <end position="474"/>
    </location>
</feature>
<feature type="region of interest" description="Disordered" evidence="1">
    <location>
        <begin position="140"/>
        <end position="159"/>
    </location>
</feature>
<dbReference type="InterPro" id="IPR029021">
    <property type="entry name" value="Prot-tyrosine_phosphatase-like"/>
</dbReference>
<evidence type="ECO:0000313" key="4">
    <source>
        <dbReference type="Proteomes" id="UP000663832"/>
    </source>
</evidence>
<proteinExistence type="predicted"/>
<feature type="compositionally biased region" description="Low complexity" evidence="1">
    <location>
        <begin position="169"/>
        <end position="182"/>
    </location>
</feature>
<feature type="compositionally biased region" description="Low complexity" evidence="1">
    <location>
        <begin position="430"/>
        <end position="444"/>
    </location>
</feature>
<feature type="compositionally biased region" description="Polar residues" evidence="1">
    <location>
        <begin position="144"/>
        <end position="159"/>
    </location>
</feature>
<evidence type="ECO:0000313" key="5">
    <source>
        <dbReference type="Proteomes" id="UP000663877"/>
    </source>
</evidence>
<sequence length="498" mass="55482">MTHSVIRRSPSSASSTVADPSTVTVRIEGASASDLNVQDVLTTSSSNDDDDDNNDLKSRRRKQTLTDRFNHHSSSSTRRRHTSAVGHHHHHHHHHHKNSLHQKHLSRMSTDSNSMPVPFNRPTTAVSLPLKSSAYDNKWDIDSPETSVTSIPRRNPSCPSISPILIRSKPSAQSPVSSSFTPQPAPPVFTTTSEFLRTDFRPQIRRDNKKRPQSLVGQTLAMGDPASPTVPLVALTDDILLGSIRALQNERQLCKLYIEYIIDASNMRPDELARKANVGARLPCHCGHTHSRCTLTLEFDQPFFTSSSSSSSSLDSNQLSNSKVRELSRTQLGQLFSAVNRFISRAQQEGKRVLIYGFELTPNSPLAVIAIQYLMLSNNQLTLTEAMHTVHRLFPILPKKQQQFPTMDKRFQDYLKQLDRKIMPIDFGTSHVSGDNVSSGSSVNEARQSPRDRSTGSLEVTTTSTTSITPWTAIPMPITNDNTNQSHQLFTARPAWDS</sequence>
<feature type="region of interest" description="Disordered" evidence="1">
    <location>
        <begin position="169"/>
        <end position="188"/>
    </location>
</feature>
<feature type="compositionally biased region" description="Basic residues" evidence="1">
    <location>
        <begin position="77"/>
        <end position="106"/>
    </location>
</feature>
<dbReference type="Proteomes" id="UP000663877">
    <property type="component" value="Unassembled WGS sequence"/>
</dbReference>
<gene>
    <name evidence="2" type="ORF">BJG266_LOCUS36395</name>
    <name evidence="3" type="ORF">QVE165_LOCUS53392</name>
</gene>
<evidence type="ECO:0000313" key="2">
    <source>
        <dbReference type="EMBL" id="CAF1377789.1"/>
    </source>
</evidence>
<comment type="caution">
    <text evidence="2">The sequence shown here is derived from an EMBL/GenBank/DDBJ whole genome shotgun (WGS) entry which is preliminary data.</text>
</comment>
<evidence type="ECO:0000256" key="1">
    <source>
        <dbReference type="SAM" id="MobiDB-lite"/>
    </source>
</evidence>
<dbReference type="AlphaFoldDB" id="A0A815JKA8"/>
<feature type="compositionally biased region" description="Polar residues" evidence="1">
    <location>
        <begin position="107"/>
        <end position="123"/>
    </location>
</feature>
<feature type="compositionally biased region" description="Low complexity" evidence="1">
    <location>
        <begin position="9"/>
        <end position="25"/>
    </location>
</feature>
<name>A0A815JKA8_9BILA</name>
<keyword evidence="4" id="KW-1185">Reference proteome</keyword>
<feature type="compositionally biased region" description="Polar residues" evidence="1">
    <location>
        <begin position="33"/>
        <end position="43"/>
    </location>
</feature>
<dbReference type="EMBL" id="CAJNOM010001399">
    <property type="protein sequence ID" value="CAF1606399.1"/>
    <property type="molecule type" value="Genomic_DNA"/>
</dbReference>
<evidence type="ECO:0000313" key="3">
    <source>
        <dbReference type="EMBL" id="CAF1606399.1"/>
    </source>
</evidence>
<dbReference type="EMBL" id="CAJNOI010001055">
    <property type="protein sequence ID" value="CAF1377789.1"/>
    <property type="molecule type" value="Genomic_DNA"/>
</dbReference>
<protein>
    <submittedName>
        <fullName evidence="2">Uncharacterized protein</fullName>
    </submittedName>
</protein>
<feature type="region of interest" description="Disordered" evidence="1">
    <location>
        <begin position="1"/>
        <end position="123"/>
    </location>
</feature>
<dbReference type="OrthoDB" id="2017893at2759"/>